<comment type="caution">
    <text evidence="1">The sequence shown here is derived from an EMBL/GenBank/DDBJ whole genome shotgun (WGS) entry which is preliminary data.</text>
</comment>
<reference evidence="1 2" key="1">
    <citation type="submission" date="2018-07" db="EMBL/GenBank/DDBJ databases">
        <title>Erythrobacter nanhaiensis sp. nov., a novel member of the genus Erythrobacter isolated from the South China Sea.</title>
        <authorList>
            <person name="Chen X."/>
            <person name="Liu J."/>
        </authorList>
    </citation>
    <scope>NUCLEOTIDE SEQUENCE [LARGE SCALE GENOMIC DNA]</scope>
    <source>
        <strain evidence="1 2">S-5</strain>
    </source>
</reference>
<gene>
    <name evidence="1" type="ORF">DL238_13320</name>
</gene>
<protein>
    <submittedName>
        <fullName evidence="1">Uncharacterized protein</fullName>
    </submittedName>
</protein>
<dbReference type="EMBL" id="QRBB01000002">
    <property type="protein sequence ID" value="RDS75685.1"/>
    <property type="molecule type" value="Genomic_DNA"/>
</dbReference>
<name>A0A395LGG2_9SPHN</name>
<dbReference type="RefSeq" id="WP_115492952.1">
    <property type="nucleotide sequence ID" value="NZ_JACHWW010000002.1"/>
</dbReference>
<keyword evidence="2" id="KW-1185">Reference proteome</keyword>
<evidence type="ECO:0000313" key="2">
    <source>
        <dbReference type="Proteomes" id="UP000254101"/>
    </source>
</evidence>
<accession>A0A395LGG2</accession>
<dbReference type="OrthoDB" id="9810734at2"/>
<dbReference type="Proteomes" id="UP000254101">
    <property type="component" value="Unassembled WGS sequence"/>
</dbReference>
<organism evidence="1 2">
    <name type="scientific">Alteriqipengyuania lutimaris</name>
    <dbReference type="NCBI Taxonomy" id="1538146"/>
    <lineage>
        <taxon>Bacteria</taxon>
        <taxon>Pseudomonadati</taxon>
        <taxon>Pseudomonadota</taxon>
        <taxon>Alphaproteobacteria</taxon>
        <taxon>Sphingomonadales</taxon>
        <taxon>Erythrobacteraceae</taxon>
        <taxon>Alteriqipengyuania</taxon>
    </lineage>
</organism>
<evidence type="ECO:0000313" key="1">
    <source>
        <dbReference type="EMBL" id="RDS75685.1"/>
    </source>
</evidence>
<sequence length="89" mass="10173">MSLRAVVKGQVEVIEIAPPALRTTLTLGQENNGRFMEPELFVDQVMELLQRDPTPAEVLVEEVDSMRRAEMEDRFEETVAKINLFLANR</sequence>
<dbReference type="AlphaFoldDB" id="A0A395LGG2"/>
<proteinExistence type="predicted"/>